<evidence type="ECO:0000313" key="2">
    <source>
        <dbReference type="EMBL" id="OBR90608.1"/>
    </source>
</evidence>
<dbReference type="SUPFAM" id="SSF46689">
    <property type="entry name" value="Homeodomain-like"/>
    <property type="match status" value="1"/>
</dbReference>
<dbReference type="InterPro" id="IPR002514">
    <property type="entry name" value="Transposase_8"/>
</dbReference>
<reference evidence="2 3" key="1">
    <citation type="journal article" date="2012" name="Front. Microbiol.">
        <title>Draft Genome Sequence of the Virulent Strain 01-B526 of the Fish Pathogen Aeromonas salmonicida.</title>
        <authorList>
            <person name="Charette S.J."/>
            <person name="Brochu F."/>
            <person name="Boyle B."/>
            <person name="Filion G."/>
            <person name="Tanaka K.H."/>
            <person name="Derome N."/>
        </authorList>
    </citation>
    <scope>NUCLEOTIDE SEQUENCE [LARGE SCALE GENOMIC DNA]</scope>
    <source>
        <strain evidence="2 3">P11</strain>
    </source>
</reference>
<dbReference type="Proteomes" id="UP000093954">
    <property type="component" value="Unassembled WGS sequence"/>
</dbReference>
<proteinExistence type="predicted"/>
<dbReference type="AlphaFoldDB" id="A0A1A6AKU1"/>
<dbReference type="PATRIC" id="fig|1353534.3.peg.3488"/>
<evidence type="ECO:0000313" key="3">
    <source>
        <dbReference type="Proteomes" id="UP000093954"/>
    </source>
</evidence>
<dbReference type="InterPro" id="IPR009057">
    <property type="entry name" value="Homeodomain-like_sf"/>
</dbReference>
<name>A0A1A6AKU1_9CLOT</name>
<organism evidence="2 3">
    <name type="scientific">Clostridium ragsdalei P11</name>
    <dbReference type="NCBI Taxonomy" id="1353534"/>
    <lineage>
        <taxon>Bacteria</taxon>
        <taxon>Bacillati</taxon>
        <taxon>Bacillota</taxon>
        <taxon>Clostridia</taxon>
        <taxon>Eubacteriales</taxon>
        <taxon>Clostridiaceae</taxon>
        <taxon>Clostridium</taxon>
    </lineage>
</organism>
<dbReference type="GO" id="GO:0003677">
    <property type="term" value="F:DNA binding"/>
    <property type="evidence" value="ECO:0007669"/>
    <property type="project" value="InterPro"/>
</dbReference>
<sequence>MNFIRKYTEEERVKMVEEALQYGSNSLVAAKHNINPVLLSRWKSCYRKYGQTLMQKKSKELDSPIPDYKKQCALLAKEKKELELEIAVLKDMLKKKI</sequence>
<protein>
    <submittedName>
        <fullName evidence="2">Transposase</fullName>
    </submittedName>
</protein>
<keyword evidence="3" id="KW-1185">Reference proteome</keyword>
<dbReference type="RefSeq" id="WP_065079503.1">
    <property type="nucleotide sequence ID" value="NZ_LROS01000057.1"/>
</dbReference>
<dbReference type="Pfam" id="PF01527">
    <property type="entry name" value="HTH_Tnp_1"/>
    <property type="match status" value="1"/>
</dbReference>
<dbReference type="EMBL" id="LROS01000057">
    <property type="protein sequence ID" value="OBR90608.1"/>
    <property type="molecule type" value="Genomic_DNA"/>
</dbReference>
<keyword evidence="1" id="KW-0175">Coiled coil</keyword>
<evidence type="ECO:0000256" key="1">
    <source>
        <dbReference type="SAM" id="Coils"/>
    </source>
</evidence>
<gene>
    <name evidence="2" type="ORF">CLRAG_34260</name>
</gene>
<feature type="coiled-coil region" evidence="1">
    <location>
        <begin position="65"/>
        <end position="92"/>
    </location>
</feature>
<comment type="caution">
    <text evidence="2">The sequence shown here is derived from an EMBL/GenBank/DDBJ whole genome shotgun (WGS) entry which is preliminary data.</text>
</comment>
<dbReference type="GO" id="GO:0004803">
    <property type="term" value="F:transposase activity"/>
    <property type="evidence" value="ECO:0007669"/>
    <property type="project" value="InterPro"/>
</dbReference>
<dbReference type="GO" id="GO:0006313">
    <property type="term" value="P:DNA transposition"/>
    <property type="evidence" value="ECO:0007669"/>
    <property type="project" value="InterPro"/>
</dbReference>
<accession>A0A1A6AKU1</accession>